<dbReference type="GO" id="GO:0003677">
    <property type="term" value="F:DNA binding"/>
    <property type="evidence" value="ECO:0007669"/>
    <property type="project" value="UniProtKB-KW"/>
</dbReference>
<dbReference type="SMART" id="SM00530">
    <property type="entry name" value="HTH_XRE"/>
    <property type="match status" value="2"/>
</dbReference>
<accession>A0A1E8PYR6</accession>
<dbReference type="Pfam" id="PF13560">
    <property type="entry name" value="HTH_31"/>
    <property type="match status" value="1"/>
</dbReference>
<evidence type="ECO:0000313" key="3">
    <source>
        <dbReference type="EMBL" id="OFJ51423.1"/>
    </source>
</evidence>
<evidence type="ECO:0000313" key="4">
    <source>
        <dbReference type="Proteomes" id="UP000178953"/>
    </source>
</evidence>
<dbReference type="Gene3D" id="1.10.260.40">
    <property type="entry name" value="lambda repressor-like DNA-binding domains"/>
    <property type="match status" value="2"/>
</dbReference>
<dbReference type="CDD" id="cd00093">
    <property type="entry name" value="HTH_XRE"/>
    <property type="match status" value="2"/>
</dbReference>
<dbReference type="AlphaFoldDB" id="A0A1E8PYR6"/>
<feature type="domain" description="HTH cro/C1-type" evidence="2">
    <location>
        <begin position="28"/>
        <end position="82"/>
    </location>
</feature>
<gene>
    <name evidence="3" type="ORF">BEL07_22930</name>
</gene>
<feature type="domain" description="HTH cro/C1-type" evidence="2">
    <location>
        <begin position="95"/>
        <end position="146"/>
    </location>
</feature>
<proteinExistence type="predicted"/>
<name>A0A1E8PYR6_9MYCO</name>
<sequence>MSLSLNENHPHGRPMTRRVLHGFDRSAFAALRHRREISVSDLSRLSGASLSTIHHWEAGTRTPQIDILAAVMAVLKAPIDAVVLIAPDQRYPGDWRVMSGLTQPQLAASAHIATAILQRIERGEYPLSDKNADAIAAILGITADEYRAAYQRARNRPAGAPS</sequence>
<dbReference type="PROSITE" id="PS50943">
    <property type="entry name" value="HTH_CROC1"/>
    <property type="match status" value="2"/>
</dbReference>
<organism evidence="3 4">
    <name type="scientific">Mycolicibacterium grossiae</name>
    <dbReference type="NCBI Taxonomy" id="1552759"/>
    <lineage>
        <taxon>Bacteria</taxon>
        <taxon>Bacillati</taxon>
        <taxon>Actinomycetota</taxon>
        <taxon>Actinomycetes</taxon>
        <taxon>Mycobacteriales</taxon>
        <taxon>Mycobacteriaceae</taxon>
        <taxon>Mycolicibacterium</taxon>
    </lineage>
</organism>
<dbReference type="EMBL" id="MCHX01000067">
    <property type="protein sequence ID" value="OFJ51423.1"/>
    <property type="molecule type" value="Genomic_DNA"/>
</dbReference>
<protein>
    <submittedName>
        <fullName evidence="3">Transcriptional regulator</fullName>
    </submittedName>
</protein>
<reference evidence="3 4" key="1">
    <citation type="submission" date="2016-09" db="EMBL/GenBank/DDBJ databases">
        <title>genome sequence of Mycobacterium sp. 739 SCH.</title>
        <authorList>
            <person name="Greninger A.L."/>
            <person name="Qin X."/>
            <person name="Jerome K."/>
            <person name="Vora S."/>
            <person name="Quinn K."/>
        </authorList>
    </citation>
    <scope>NUCLEOTIDE SEQUENCE [LARGE SCALE GENOMIC DNA]</scope>
    <source>
        <strain evidence="3 4">SCH</strain>
    </source>
</reference>
<keyword evidence="1" id="KW-0238">DNA-binding</keyword>
<evidence type="ECO:0000256" key="1">
    <source>
        <dbReference type="ARBA" id="ARBA00023125"/>
    </source>
</evidence>
<keyword evidence="4" id="KW-1185">Reference proteome</keyword>
<dbReference type="PANTHER" id="PTHR46558">
    <property type="entry name" value="TRACRIPTIONAL REGULATORY PROTEIN-RELATED-RELATED"/>
    <property type="match status" value="1"/>
</dbReference>
<dbReference type="InterPro" id="IPR001387">
    <property type="entry name" value="Cro/C1-type_HTH"/>
</dbReference>
<dbReference type="PANTHER" id="PTHR46558:SF4">
    <property type="entry name" value="DNA-BIDING PHAGE PROTEIN"/>
    <property type="match status" value="1"/>
</dbReference>
<evidence type="ECO:0000259" key="2">
    <source>
        <dbReference type="PROSITE" id="PS50943"/>
    </source>
</evidence>
<dbReference type="Proteomes" id="UP000178953">
    <property type="component" value="Unassembled WGS sequence"/>
</dbReference>
<dbReference type="SUPFAM" id="SSF47413">
    <property type="entry name" value="lambda repressor-like DNA-binding domains"/>
    <property type="match status" value="2"/>
</dbReference>
<dbReference type="Pfam" id="PF01381">
    <property type="entry name" value="HTH_3"/>
    <property type="match status" value="1"/>
</dbReference>
<dbReference type="InterPro" id="IPR010982">
    <property type="entry name" value="Lambda_DNA-bd_dom_sf"/>
</dbReference>
<comment type="caution">
    <text evidence="3">The sequence shown here is derived from an EMBL/GenBank/DDBJ whole genome shotgun (WGS) entry which is preliminary data.</text>
</comment>